<comment type="similarity">
    <text evidence="1">Belongs to the membrane fusion protein (MFP) (TC 8.A.1) family.</text>
</comment>
<gene>
    <name evidence="5" type="ORF">LZ24_02717</name>
</gene>
<dbReference type="PANTHER" id="PTHR30469">
    <property type="entry name" value="MULTIDRUG RESISTANCE PROTEIN MDTA"/>
    <property type="match status" value="1"/>
</dbReference>
<dbReference type="PANTHER" id="PTHR30469:SF15">
    <property type="entry name" value="HLYD FAMILY OF SECRETION PROTEINS"/>
    <property type="match status" value="1"/>
</dbReference>
<dbReference type="InterPro" id="IPR058625">
    <property type="entry name" value="MdtA-like_BSH"/>
</dbReference>
<evidence type="ECO:0000313" key="5">
    <source>
        <dbReference type="EMBL" id="TWI67788.1"/>
    </source>
</evidence>
<feature type="domain" description="CusB-like beta-barrel" evidence="3">
    <location>
        <begin position="261"/>
        <end position="330"/>
    </location>
</feature>
<evidence type="ECO:0000259" key="3">
    <source>
        <dbReference type="Pfam" id="PF25954"/>
    </source>
</evidence>
<keyword evidence="6" id="KW-1185">Reference proteome</keyword>
<comment type="caution">
    <text evidence="5">The sequence shown here is derived from an EMBL/GenBank/DDBJ whole genome shotgun (WGS) entry which is preliminary data.</text>
</comment>
<dbReference type="EMBL" id="VLLC01000025">
    <property type="protein sequence ID" value="TWI67788.1"/>
    <property type="molecule type" value="Genomic_DNA"/>
</dbReference>
<dbReference type="Gene3D" id="2.40.30.170">
    <property type="match status" value="1"/>
</dbReference>
<evidence type="ECO:0000313" key="6">
    <source>
        <dbReference type="Proteomes" id="UP000318307"/>
    </source>
</evidence>
<dbReference type="Pfam" id="PF25975">
    <property type="entry name" value="CzcB_C"/>
    <property type="match status" value="1"/>
</dbReference>
<dbReference type="GO" id="GO:1990281">
    <property type="term" value="C:efflux pump complex"/>
    <property type="evidence" value="ECO:0007669"/>
    <property type="project" value="TreeGrafter"/>
</dbReference>
<dbReference type="AlphaFoldDB" id="A0A562RFL0"/>
<dbReference type="GO" id="GO:0015562">
    <property type="term" value="F:efflux transmembrane transporter activity"/>
    <property type="evidence" value="ECO:0007669"/>
    <property type="project" value="TreeGrafter"/>
</dbReference>
<feature type="domain" description="CzcB-like C-terminal circularly permuted SH3-like" evidence="4">
    <location>
        <begin position="340"/>
        <end position="392"/>
    </location>
</feature>
<dbReference type="Gene3D" id="2.40.50.100">
    <property type="match status" value="1"/>
</dbReference>
<dbReference type="InterPro" id="IPR058792">
    <property type="entry name" value="Beta-barrel_RND_2"/>
</dbReference>
<dbReference type="RefSeq" id="WP_144685938.1">
    <property type="nucleotide sequence ID" value="NZ_VLLC01000025.1"/>
</dbReference>
<reference evidence="5 6" key="1">
    <citation type="submission" date="2019-07" db="EMBL/GenBank/DDBJ databases">
        <title>Genome sequencing of 100 strains of the haloalkaliphilic chemolithoautotrophic sulfur-oxidizing bacterium Thioalkalivibrio.</title>
        <authorList>
            <person name="Muyzer G."/>
        </authorList>
    </citation>
    <scope>NUCLEOTIDE SEQUENCE [LARGE SCALE GENOMIC DNA]</scope>
    <source>
        <strain evidence="5 6">ASO4-4</strain>
    </source>
</reference>
<accession>A0A562RFL0</accession>
<dbReference type="OrthoDB" id="176710at2"/>
<protein>
    <submittedName>
        <fullName evidence="5">RND family efflux transporter MFP subunit</fullName>
    </submittedName>
</protein>
<dbReference type="NCBIfam" id="TIGR01730">
    <property type="entry name" value="RND_mfp"/>
    <property type="match status" value="1"/>
</dbReference>
<feature type="domain" description="Multidrug resistance protein MdtA-like barrel-sandwich hybrid" evidence="2">
    <location>
        <begin position="88"/>
        <end position="248"/>
    </location>
</feature>
<dbReference type="Proteomes" id="UP000318307">
    <property type="component" value="Unassembled WGS sequence"/>
</dbReference>
<dbReference type="Gene3D" id="1.10.287.470">
    <property type="entry name" value="Helix hairpin bin"/>
    <property type="match status" value="1"/>
</dbReference>
<dbReference type="InterPro" id="IPR058649">
    <property type="entry name" value="CzcB_C"/>
</dbReference>
<proteinExistence type="inferred from homology"/>
<organism evidence="5 6">
    <name type="scientific">Desulfobotulus alkaliphilus</name>
    <dbReference type="NCBI Taxonomy" id="622671"/>
    <lineage>
        <taxon>Bacteria</taxon>
        <taxon>Pseudomonadati</taxon>
        <taxon>Thermodesulfobacteriota</taxon>
        <taxon>Desulfobacteria</taxon>
        <taxon>Desulfobacterales</taxon>
        <taxon>Desulfobacteraceae</taxon>
        <taxon>Desulfobotulus</taxon>
    </lineage>
</organism>
<evidence type="ECO:0000256" key="1">
    <source>
        <dbReference type="ARBA" id="ARBA00009477"/>
    </source>
</evidence>
<dbReference type="Pfam" id="PF25917">
    <property type="entry name" value="BSH_RND"/>
    <property type="match status" value="1"/>
</dbReference>
<dbReference type="Pfam" id="PF25954">
    <property type="entry name" value="Beta-barrel_RND_2"/>
    <property type="match status" value="1"/>
</dbReference>
<dbReference type="Gene3D" id="2.40.420.20">
    <property type="match status" value="1"/>
</dbReference>
<dbReference type="SUPFAM" id="SSF111369">
    <property type="entry name" value="HlyD-like secretion proteins"/>
    <property type="match status" value="1"/>
</dbReference>
<evidence type="ECO:0000259" key="2">
    <source>
        <dbReference type="Pfam" id="PF25917"/>
    </source>
</evidence>
<sequence>MGNQGQLFSDAEIFSGKKYFRLRPAGRFFSGLSVLVFLLAACGSGDKSHERAGQPSPWQPEATVLALAGERQEWHEAVGTVRPRTESRIEARIAGQVQEIRVRSGSRVEKGDLLILLDDRQVRARMEQAREALGAARSARNEVLQAIEGAEASLEAARLDYERVQGFFSEGAATRRQLEQATSAFHQARAAARQAREGLAGADASIRQAEEVLREAEIAHDYTRIRAPESGEVLKRLVEPGDMAVPGRPLLLLQTSGFLRLEAYVPEGFFTRVRPGESLSVRIRSLDMVLAAEVEELVPYADPETRTFLVKASLPAREGLYPGMFGTLRIPLGSRPAVWLPWEAIRRVGQLDLVQVAVEDRWEKRYVTTGERMDDGMVEILSGLDGGERLALQRPVKEAL</sequence>
<dbReference type="InterPro" id="IPR006143">
    <property type="entry name" value="RND_pump_MFP"/>
</dbReference>
<name>A0A562RFL0_9BACT</name>
<evidence type="ECO:0000259" key="4">
    <source>
        <dbReference type="Pfam" id="PF25975"/>
    </source>
</evidence>